<dbReference type="EMBL" id="LR796559">
    <property type="protein sequence ID" value="CAB4151938.1"/>
    <property type="molecule type" value="Genomic_DNA"/>
</dbReference>
<accession>A0A6J5MZE9</accession>
<protein>
    <submittedName>
        <fullName evidence="1">Uncharacterized protein</fullName>
    </submittedName>
</protein>
<reference evidence="1" key="1">
    <citation type="submission" date="2020-04" db="EMBL/GenBank/DDBJ databases">
        <authorList>
            <person name="Chiriac C."/>
            <person name="Salcher M."/>
            <person name="Ghai R."/>
            <person name="Kavagutti S V."/>
        </authorList>
    </citation>
    <scope>NUCLEOTIDE SEQUENCE</scope>
</reference>
<gene>
    <name evidence="1" type="ORF">UFOVP598_46</name>
</gene>
<evidence type="ECO:0000313" key="1">
    <source>
        <dbReference type="EMBL" id="CAB4151938.1"/>
    </source>
</evidence>
<organism evidence="1">
    <name type="scientific">uncultured Caudovirales phage</name>
    <dbReference type="NCBI Taxonomy" id="2100421"/>
    <lineage>
        <taxon>Viruses</taxon>
        <taxon>Duplodnaviria</taxon>
        <taxon>Heunggongvirae</taxon>
        <taxon>Uroviricota</taxon>
        <taxon>Caudoviricetes</taxon>
        <taxon>Peduoviridae</taxon>
        <taxon>Maltschvirus</taxon>
        <taxon>Maltschvirus maltsch</taxon>
    </lineage>
</organism>
<sequence length="50" mass="5929">MKTIRISKTVFPKDKPANFNQWSMYFFGMYSTELAKVKQGFDKNSYTPKK</sequence>
<proteinExistence type="predicted"/>
<name>A0A6J5MZE9_9CAUD</name>